<proteinExistence type="inferred from homology"/>
<dbReference type="AlphaFoldDB" id="A0A7W9LLL0"/>
<comment type="similarity">
    <text evidence="1">Belongs to the adenylyl cyclase class-3 family.</text>
</comment>
<dbReference type="SUPFAM" id="SSF55073">
    <property type="entry name" value="Nucleotide cyclase"/>
    <property type="match status" value="1"/>
</dbReference>
<dbReference type="EMBL" id="JACHMM010000001">
    <property type="protein sequence ID" value="MBB5788335.1"/>
    <property type="molecule type" value="Genomic_DNA"/>
</dbReference>
<dbReference type="RefSeq" id="WP_184822951.1">
    <property type="nucleotide sequence ID" value="NZ_JACHMM010000001.1"/>
</dbReference>
<dbReference type="GO" id="GO:0035556">
    <property type="term" value="P:intracellular signal transduction"/>
    <property type="evidence" value="ECO:0007669"/>
    <property type="project" value="InterPro"/>
</dbReference>
<feature type="domain" description="Guanylate cyclase" evidence="2">
    <location>
        <begin position="176"/>
        <end position="285"/>
    </location>
</feature>
<name>A0A7W9LLL0_9ACTN</name>
<gene>
    <name evidence="3" type="ORF">HD601_002910</name>
</gene>
<evidence type="ECO:0000256" key="1">
    <source>
        <dbReference type="ARBA" id="ARBA00005381"/>
    </source>
</evidence>
<evidence type="ECO:0000313" key="3">
    <source>
        <dbReference type="EMBL" id="MBB5788335.1"/>
    </source>
</evidence>
<dbReference type="InterPro" id="IPR029787">
    <property type="entry name" value="Nucleotide_cyclase"/>
</dbReference>
<organism evidence="3 4">
    <name type="scientific">Jiangella mangrovi</name>
    <dbReference type="NCBI Taxonomy" id="1524084"/>
    <lineage>
        <taxon>Bacteria</taxon>
        <taxon>Bacillati</taxon>
        <taxon>Actinomycetota</taxon>
        <taxon>Actinomycetes</taxon>
        <taxon>Jiangellales</taxon>
        <taxon>Jiangellaceae</taxon>
        <taxon>Jiangella</taxon>
    </lineage>
</organism>
<accession>A0A7W9LLL0</accession>
<dbReference type="InterPro" id="IPR050697">
    <property type="entry name" value="Adenylyl/Guanylyl_Cyclase_3/4"/>
</dbReference>
<dbReference type="InterPro" id="IPR001054">
    <property type="entry name" value="A/G_cyclase"/>
</dbReference>
<dbReference type="PANTHER" id="PTHR43081">
    <property type="entry name" value="ADENYLATE CYCLASE, TERMINAL-DIFFERENTIATION SPECIFIC-RELATED"/>
    <property type="match status" value="1"/>
</dbReference>
<dbReference type="Proteomes" id="UP000542813">
    <property type="component" value="Unassembled WGS sequence"/>
</dbReference>
<dbReference type="PROSITE" id="PS50125">
    <property type="entry name" value="GUANYLATE_CYCLASE_2"/>
    <property type="match status" value="1"/>
</dbReference>
<comment type="caution">
    <text evidence="3">The sequence shown here is derived from an EMBL/GenBank/DDBJ whole genome shotgun (WGS) entry which is preliminary data.</text>
</comment>
<sequence>MTLPPEPPRRPTADELERLLLGASRRYTREQIAEGAGLSVDEVTRYWRALGFPDVGEEQAFTVWDMEALRGVTELVQDEVVDEATAVQMVRALGRMTGRLAEWHVETLAEIIEDNEAEGRGTGSRLTSAYLVAQKLLPEFERLLIYAWRRKLGASVNRLVAIGRIGEAPLLAAPASVGFADLVSFTRLSRGLSVDELGQLVEQFEATTNDVIFGTGGRVIKTLGDEVVFTADDPETAARIGCRLVEEIGEDEDLPDIRVGIATGPVVARLGDVFGTPTNLAARLTALAERNTVLVDDLTAKELADTPEFLLRALPPTTVRGLGTVNAFTVSPRREPPSPASPA</sequence>
<dbReference type="CDD" id="cd07302">
    <property type="entry name" value="CHD"/>
    <property type="match status" value="1"/>
</dbReference>
<protein>
    <submittedName>
        <fullName evidence="3">Class 3 adenylate cyclase</fullName>
    </submittedName>
</protein>
<evidence type="ECO:0000313" key="4">
    <source>
        <dbReference type="Proteomes" id="UP000542813"/>
    </source>
</evidence>
<dbReference type="GO" id="GO:0004016">
    <property type="term" value="F:adenylate cyclase activity"/>
    <property type="evidence" value="ECO:0007669"/>
    <property type="project" value="UniProtKB-ARBA"/>
</dbReference>
<dbReference type="Pfam" id="PF00211">
    <property type="entry name" value="Guanylate_cyc"/>
    <property type="match status" value="1"/>
</dbReference>
<reference evidence="3 4" key="1">
    <citation type="submission" date="2020-08" db="EMBL/GenBank/DDBJ databases">
        <title>Sequencing the genomes of 1000 actinobacteria strains.</title>
        <authorList>
            <person name="Klenk H.-P."/>
        </authorList>
    </citation>
    <scope>NUCLEOTIDE SEQUENCE [LARGE SCALE GENOMIC DNA]</scope>
    <source>
        <strain evidence="3 4">DSM 102122</strain>
    </source>
</reference>
<keyword evidence="4" id="KW-1185">Reference proteome</keyword>
<evidence type="ECO:0000259" key="2">
    <source>
        <dbReference type="PROSITE" id="PS50125"/>
    </source>
</evidence>
<dbReference type="Gene3D" id="3.30.70.1230">
    <property type="entry name" value="Nucleotide cyclase"/>
    <property type="match status" value="1"/>
</dbReference>
<dbReference type="PANTHER" id="PTHR43081:SF1">
    <property type="entry name" value="ADENYLATE CYCLASE, TERMINAL-DIFFERENTIATION SPECIFIC"/>
    <property type="match status" value="1"/>
</dbReference>
<dbReference type="GO" id="GO:0009190">
    <property type="term" value="P:cyclic nucleotide biosynthetic process"/>
    <property type="evidence" value="ECO:0007669"/>
    <property type="project" value="InterPro"/>
</dbReference>